<reference evidence="2" key="1">
    <citation type="submission" date="2021-01" db="EMBL/GenBank/DDBJ databases">
        <authorList>
            <consortium name="Genoscope - CEA"/>
            <person name="William W."/>
        </authorList>
    </citation>
    <scope>NUCLEOTIDE SEQUENCE</scope>
</reference>
<gene>
    <name evidence="2" type="ORF">POCTA_138.1.T0050406</name>
</gene>
<dbReference type="EMBL" id="CAJJDP010000004">
    <property type="protein sequence ID" value="CAD8134389.1"/>
    <property type="molecule type" value="Genomic_DNA"/>
</dbReference>
<dbReference type="OrthoDB" id="312108at2759"/>
<organism evidence="2 3">
    <name type="scientific">Paramecium octaurelia</name>
    <dbReference type="NCBI Taxonomy" id="43137"/>
    <lineage>
        <taxon>Eukaryota</taxon>
        <taxon>Sar</taxon>
        <taxon>Alveolata</taxon>
        <taxon>Ciliophora</taxon>
        <taxon>Intramacronucleata</taxon>
        <taxon>Oligohymenophorea</taxon>
        <taxon>Peniculida</taxon>
        <taxon>Parameciidae</taxon>
        <taxon>Paramecium</taxon>
    </lineage>
</organism>
<name>A0A8S1S5S7_PAROT</name>
<evidence type="ECO:0000313" key="3">
    <source>
        <dbReference type="Proteomes" id="UP000683925"/>
    </source>
</evidence>
<sequence length="379" mass="45456">MNNIRANKIKDQNLVQQKFSYNPLIKNQMEILNCIQKQLQVSTYIQADFQLIDYLSVLNLQMPKLCNYLDSQDNRNKQYIQYIYKNPIILIYCFKIDMDQSQYSIHQLLQTKRDLLRETIRKNDLMKTLEDKRIKIQQNQEDQECQITQSNSSKKRRRNRQKIETENTSEEDGFDRLTKLKSKKNLTPTYLIQILDYLKTDPCSFQVIRILELCEGAILDEKLINSPLVPYLVEIIFVVTKYKQSIPFKPLLLLLKAFAIHQEYIILQYIQMYLQNNKQEKHDIDQYCKQKYQCQEQNLIYIICKNFKYANLQMQLFLCETIRNKEIVQAIQFYGGFNFDTTIEYQKEYRSTIKKLQQLAEILLSGSEFYFMPEEDLNI</sequence>
<protein>
    <submittedName>
        <fullName evidence="2">Uncharacterized protein</fullName>
    </submittedName>
</protein>
<evidence type="ECO:0000313" key="2">
    <source>
        <dbReference type="EMBL" id="CAD8134389.1"/>
    </source>
</evidence>
<accession>A0A8S1S5S7</accession>
<comment type="caution">
    <text evidence="2">The sequence shown here is derived from an EMBL/GenBank/DDBJ whole genome shotgun (WGS) entry which is preliminary data.</text>
</comment>
<proteinExistence type="predicted"/>
<dbReference type="AlphaFoldDB" id="A0A8S1S5S7"/>
<evidence type="ECO:0000256" key="1">
    <source>
        <dbReference type="SAM" id="MobiDB-lite"/>
    </source>
</evidence>
<feature type="region of interest" description="Disordered" evidence="1">
    <location>
        <begin position="144"/>
        <end position="170"/>
    </location>
</feature>
<dbReference type="OMA" id="FTLCEDA"/>
<dbReference type="Proteomes" id="UP000683925">
    <property type="component" value="Unassembled WGS sequence"/>
</dbReference>
<keyword evidence="3" id="KW-1185">Reference proteome</keyword>